<keyword evidence="2" id="KW-1185">Reference proteome</keyword>
<proteinExistence type="predicted"/>
<dbReference type="AlphaFoldDB" id="A0A0A0J8G9"/>
<sequence length="66" mass="7071">MRMKDALTVARVLGRELRDAAPDEVAGIEASIGAIRGHMQHVHSVDFDPDAYDAAVAQGRAGKLGW</sequence>
<evidence type="ECO:0008006" key="3">
    <source>
        <dbReference type="Google" id="ProtNLM"/>
    </source>
</evidence>
<organism evidence="1 2">
    <name type="scientific">Knoellia sinensis KCTC 19936</name>
    <dbReference type="NCBI Taxonomy" id="1385520"/>
    <lineage>
        <taxon>Bacteria</taxon>
        <taxon>Bacillati</taxon>
        <taxon>Actinomycetota</taxon>
        <taxon>Actinomycetes</taxon>
        <taxon>Micrococcales</taxon>
        <taxon>Intrasporangiaceae</taxon>
        <taxon>Knoellia</taxon>
    </lineage>
</organism>
<dbReference type="STRING" id="1385520.N802_15550"/>
<gene>
    <name evidence="1" type="ORF">N802_15550</name>
</gene>
<dbReference type="Proteomes" id="UP000030002">
    <property type="component" value="Unassembled WGS sequence"/>
</dbReference>
<evidence type="ECO:0000313" key="1">
    <source>
        <dbReference type="EMBL" id="KGN33004.1"/>
    </source>
</evidence>
<dbReference type="EMBL" id="AVPJ01000005">
    <property type="protein sequence ID" value="KGN33004.1"/>
    <property type="molecule type" value="Genomic_DNA"/>
</dbReference>
<accession>A0A0A0J8G9</accession>
<reference evidence="1 2" key="1">
    <citation type="submission" date="2013-08" db="EMBL/GenBank/DDBJ databases">
        <title>The genome sequence of Knoellia sinensis.</title>
        <authorList>
            <person name="Zhu W."/>
            <person name="Wang G."/>
        </authorList>
    </citation>
    <scope>NUCLEOTIDE SEQUENCE [LARGE SCALE GENOMIC DNA]</scope>
    <source>
        <strain evidence="1 2">KCTC 19936</strain>
    </source>
</reference>
<name>A0A0A0J8G9_9MICO</name>
<comment type="caution">
    <text evidence="1">The sequence shown here is derived from an EMBL/GenBank/DDBJ whole genome shotgun (WGS) entry which is preliminary data.</text>
</comment>
<protein>
    <recommendedName>
        <fullName evidence="3">Amidase</fullName>
    </recommendedName>
</protein>
<dbReference type="RefSeq" id="WP_035914619.1">
    <property type="nucleotide sequence ID" value="NZ_AVPJ01000005.1"/>
</dbReference>
<evidence type="ECO:0000313" key="2">
    <source>
        <dbReference type="Proteomes" id="UP000030002"/>
    </source>
</evidence>